<dbReference type="OrthoDB" id="188924at2"/>
<dbReference type="GO" id="GO:0030026">
    <property type="term" value="P:intracellular manganese ion homeostasis"/>
    <property type="evidence" value="ECO:0007669"/>
    <property type="project" value="InterPro"/>
</dbReference>
<dbReference type="Pfam" id="PF01988">
    <property type="entry name" value="VIT1"/>
    <property type="match status" value="1"/>
</dbReference>
<dbReference type="Proteomes" id="UP000318336">
    <property type="component" value="Unassembled WGS sequence"/>
</dbReference>
<protein>
    <submittedName>
        <fullName evidence="6">VIT1/CCC1 family predicted Fe2+/Mn2+ transporter</fullName>
    </submittedName>
</protein>
<sequence>MSGSEGRPPQAQHPHEPHDAAFATRLNWLRAGVLGANDGIVSIAGIVVGVAGATTDRSAILIAGVAGVVAGAMSMAVGEYVSVSTQRDSEKAMLALERRELREMPAEELDELTALYVDKGIEPALAREVAEQLTAKDALRAHADIELGIDPDELANPWHAAGASFVSFLVGALLPMIAILLPGPTWRVPVTFVAVLVALALTGRISARLGQAPSLPAVRRNMVGGALAMALTYAIGTAVGVGV</sequence>
<dbReference type="GO" id="GO:0005384">
    <property type="term" value="F:manganese ion transmembrane transporter activity"/>
    <property type="evidence" value="ECO:0007669"/>
    <property type="project" value="InterPro"/>
</dbReference>
<keyword evidence="3 5" id="KW-1133">Transmembrane helix</keyword>
<evidence type="ECO:0000256" key="2">
    <source>
        <dbReference type="ARBA" id="ARBA00022692"/>
    </source>
</evidence>
<accession>A0A542XFE1</accession>
<evidence type="ECO:0000313" key="6">
    <source>
        <dbReference type="EMBL" id="TQL34539.1"/>
    </source>
</evidence>
<reference evidence="6 7" key="1">
    <citation type="submission" date="2019-06" db="EMBL/GenBank/DDBJ databases">
        <title>Sequencing the genomes of 1000 actinobacteria strains.</title>
        <authorList>
            <person name="Klenk H.-P."/>
        </authorList>
    </citation>
    <scope>NUCLEOTIDE SEQUENCE [LARGE SCALE GENOMIC DNA]</scope>
    <source>
        <strain evidence="6 7">DSM 24617</strain>
    </source>
</reference>
<dbReference type="PANTHER" id="PTHR31851">
    <property type="entry name" value="FE(2+)/MN(2+) TRANSPORTER PCL1"/>
    <property type="match status" value="1"/>
</dbReference>
<feature type="transmembrane region" description="Helical" evidence="5">
    <location>
        <begin position="160"/>
        <end position="180"/>
    </location>
</feature>
<comment type="caution">
    <text evidence="6">The sequence shown here is derived from an EMBL/GenBank/DDBJ whole genome shotgun (WGS) entry which is preliminary data.</text>
</comment>
<feature type="transmembrane region" description="Helical" evidence="5">
    <location>
        <begin position="223"/>
        <end position="242"/>
    </location>
</feature>
<organism evidence="6 7">
    <name type="scientific">Barrientosiimonas humi</name>
    <dbReference type="NCBI Taxonomy" id="999931"/>
    <lineage>
        <taxon>Bacteria</taxon>
        <taxon>Bacillati</taxon>
        <taxon>Actinomycetota</taxon>
        <taxon>Actinomycetes</taxon>
        <taxon>Micrococcales</taxon>
        <taxon>Dermacoccaceae</taxon>
        <taxon>Barrientosiimonas</taxon>
    </lineage>
</organism>
<dbReference type="InterPro" id="IPR008217">
    <property type="entry name" value="Ccc1_fam"/>
</dbReference>
<evidence type="ECO:0000256" key="4">
    <source>
        <dbReference type="ARBA" id="ARBA00023136"/>
    </source>
</evidence>
<gene>
    <name evidence="6" type="ORF">FB554_2715</name>
</gene>
<dbReference type="CDD" id="cd02432">
    <property type="entry name" value="Nodulin-21_like_1"/>
    <property type="match status" value="1"/>
</dbReference>
<evidence type="ECO:0000256" key="5">
    <source>
        <dbReference type="SAM" id="Phobius"/>
    </source>
</evidence>
<evidence type="ECO:0000313" key="7">
    <source>
        <dbReference type="Proteomes" id="UP000318336"/>
    </source>
</evidence>
<comment type="subcellular location">
    <subcellularLocation>
        <location evidence="1">Endomembrane system</location>
        <topology evidence="1">Multi-pass membrane protein</topology>
    </subcellularLocation>
</comment>
<dbReference type="EMBL" id="VFOK01000001">
    <property type="protein sequence ID" value="TQL34539.1"/>
    <property type="molecule type" value="Genomic_DNA"/>
</dbReference>
<dbReference type="AlphaFoldDB" id="A0A542XFE1"/>
<dbReference type="GO" id="GO:0012505">
    <property type="term" value="C:endomembrane system"/>
    <property type="evidence" value="ECO:0007669"/>
    <property type="project" value="UniProtKB-SubCell"/>
</dbReference>
<evidence type="ECO:0000256" key="3">
    <source>
        <dbReference type="ARBA" id="ARBA00022989"/>
    </source>
</evidence>
<keyword evidence="4 5" id="KW-0472">Membrane</keyword>
<feature type="transmembrane region" description="Helical" evidence="5">
    <location>
        <begin position="31"/>
        <end position="53"/>
    </location>
</feature>
<evidence type="ECO:0000256" key="1">
    <source>
        <dbReference type="ARBA" id="ARBA00004127"/>
    </source>
</evidence>
<proteinExistence type="predicted"/>
<keyword evidence="7" id="KW-1185">Reference proteome</keyword>
<dbReference type="RefSeq" id="WP_142006881.1">
    <property type="nucleotide sequence ID" value="NZ_CAJTBP010000001.1"/>
</dbReference>
<name>A0A542XFE1_9MICO</name>
<keyword evidence="2 5" id="KW-0812">Transmembrane</keyword>
<feature type="transmembrane region" description="Helical" evidence="5">
    <location>
        <begin position="186"/>
        <end position="203"/>
    </location>
</feature>
<feature type="transmembrane region" description="Helical" evidence="5">
    <location>
        <begin position="59"/>
        <end position="81"/>
    </location>
</feature>